<dbReference type="Gene3D" id="3.20.20.80">
    <property type="entry name" value="Glycosidases"/>
    <property type="match status" value="1"/>
</dbReference>
<dbReference type="OrthoDB" id="9800475at2"/>
<organism evidence="8 9">
    <name type="scientific">Tautonia sociabilis</name>
    <dbReference type="NCBI Taxonomy" id="2080755"/>
    <lineage>
        <taxon>Bacteria</taxon>
        <taxon>Pseudomonadati</taxon>
        <taxon>Planctomycetota</taxon>
        <taxon>Planctomycetia</taxon>
        <taxon>Isosphaerales</taxon>
        <taxon>Isosphaeraceae</taxon>
        <taxon>Tautonia</taxon>
    </lineage>
</organism>
<sequence>MASSAERRRRAGGVRAALIGWLLFSLEGGEVRGGGPAPTPQVSVSAPTALGVSGRHFVDPAGRVVILRGVNLAGDSKVPPFHPRVGPEDLDRAEALGFNVIRLLFVWEAFEPSPGVYNESYLAAELALAVEAGRRGMSTIVDLHQDGFSRFASKGAGDGFPAWAISPRATPRKPDNGPETRHWPLRVALDPTTHRSFADFYDDLGGVRSRYLRMLDRVAAAFSAVPGVIGYDPINEPWGHERRELAPLYRDAAAVIHASHPGAILFLEGHAVTNTGVQTRLPRPEDGPVSYAPHYYNPTTLVLKRWHGLTATMDNAFRHMRATSIAWNAPLFLGEFGMDARVIGCGAYVDEVYDRLDAELASGAQWNLTPGWTPALKDGWNGEDFTILDPSGRLRPNFSPRPYPRATAGLPLSFRFRRGRPGSAPSTVEFSWHHRPELGETELFLPSSLFPPGSPVELLPADPLAAVSSRWDPARQLLVIHSDRPTPILARLRGRP</sequence>
<dbReference type="Pfam" id="PF00150">
    <property type="entry name" value="Cellulase"/>
    <property type="match status" value="1"/>
</dbReference>
<feature type="domain" description="Glycoside hydrolase family 5" evidence="6">
    <location>
        <begin position="88"/>
        <end position="369"/>
    </location>
</feature>
<feature type="domain" description="Glycoside hydrolase family 5 C-terminal" evidence="7">
    <location>
        <begin position="401"/>
        <end position="481"/>
    </location>
</feature>
<dbReference type="InterPro" id="IPR017853">
    <property type="entry name" value="GH"/>
</dbReference>
<dbReference type="InterPro" id="IPR052066">
    <property type="entry name" value="Glycosphingolipid_Hydrolases"/>
</dbReference>
<proteinExistence type="inferred from homology"/>
<dbReference type="InterPro" id="IPR001547">
    <property type="entry name" value="Glyco_hydro_5"/>
</dbReference>
<dbReference type="EMBL" id="RYZH01000021">
    <property type="protein sequence ID" value="RUL87462.1"/>
    <property type="molecule type" value="Genomic_DNA"/>
</dbReference>
<dbReference type="PANTHER" id="PTHR31308">
    <property type="match status" value="1"/>
</dbReference>
<reference evidence="8 9" key="2">
    <citation type="submission" date="2019-01" db="EMBL/GenBank/DDBJ databases">
        <title>Tautonia sociabilis, a novel thermotolerant planctomycete of Isosphaeraceae family, isolated from a 4000 m deep subterranean habitat.</title>
        <authorList>
            <person name="Kovaleva O.L."/>
            <person name="Elcheninov A.G."/>
            <person name="Van Heerden E."/>
            <person name="Toshchakov S.V."/>
            <person name="Novikov A."/>
            <person name="Bonch-Osmolovskaya E.A."/>
            <person name="Kublanov I.V."/>
        </authorList>
    </citation>
    <scope>NUCLEOTIDE SEQUENCE [LARGE SCALE GENOMIC DNA]</scope>
    <source>
        <strain evidence="8 9">GM2012</strain>
    </source>
</reference>
<reference evidence="8 9" key="1">
    <citation type="submission" date="2018-12" db="EMBL/GenBank/DDBJ databases">
        <authorList>
            <person name="Toschakov S.V."/>
        </authorList>
    </citation>
    <scope>NUCLEOTIDE SEQUENCE [LARGE SCALE GENOMIC DNA]</scope>
    <source>
        <strain evidence="8 9">GM2012</strain>
    </source>
</reference>
<dbReference type="AlphaFoldDB" id="A0A432MJB0"/>
<dbReference type="GO" id="GO:0000272">
    <property type="term" value="P:polysaccharide catabolic process"/>
    <property type="evidence" value="ECO:0007669"/>
    <property type="project" value="InterPro"/>
</dbReference>
<evidence type="ECO:0000256" key="4">
    <source>
        <dbReference type="RuleBase" id="RU361153"/>
    </source>
</evidence>
<accession>A0A432MJB0</accession>
<feature type="region of interest" description="Disordered" evidence="5">
    <location>
        <begin position="163"/>
        <end position="182"/>
    </location>
</feature>
<dbReference type="InterPro" id="IPR041036">
    <property type="entry name" value="GH5_C"/>
</dbReference>
<dbReference type="GO" id="GO:1901136">
    <property type="term" value="P:carbohydrate derivative catabolic process"/>
    <property type="evidence" value="ECO:0007669"/>
    <property type="project" value="UniProtKB-ARBA"/>
</dbReference>
<dbReference type="GO" id="GO:0016042">
    <property type="term" value="P:lipid catabolic process"/>
    <property type="evidence" value="ECO:0007669"/>
    <property type="project" value="UniProtKB-ARBA"/>
</dbReference>
<evidence type="ECO:0000313" key="8">
    <source>
        <dbReference type="EMBL" id="RUL87462.1"/>
    </source>
</evidence>
<comment type="similarity">
    <text evidence="1 4">Belongs to the glycosyl hydrolase 5 (cellulase A) family.</text>
</comment>
<dbReference type="SUPFAM" id="SSF51445">
    <property type="entry name" value="(Trans)glycosidases"/>
    <property type="match status" value="1"/>
</dbReference>
<dbReference type="InterPro" id="IPR013780">
    <property type="entry name" value="Glyco_hydro_b"/>
</dbReference>
<keyword evidence="9" id="KW-1185">Reference proteome</keyword>
<evidence type="ECO:0000313" key="9">
    <source>
        <dbReference type="Proteomes" id="UP000280296"/>
    </source>
</evidence>
<dbReference type="PANTHER" id="PTHR31308:SF5">
    <property type="entry name" value="ERGOSTERYL-BETA-GLUCOSIDASE"/>
    <property type="match status" value="1"/>
</dbReference>
<keyword evidence="3 4" id="KW-0326">Glycosidase</keyword>
<evidence type="ECO:0000256" key="2">
    <source>
        <dbReference type="ARBA" id="ARBA00022801"/>
    </source>
</evidence>
<dbReference type="Proteomes" id="UP000280296">
    <property type="component" value="Unassembled WGS sequence"/>
</dbReference>
<comment type="caution">
    <text evidence="8">The sequence shown here is derived from an EMBL/GenBank/DDBJ whole genome shotgun (WGS) entry which is preliminary data.</text>
</comment>
<name>A0A432MJB0_9BACT</name>
<keyword evidence="2 4" id="KW-0378">Hydrolase</keyword>
<evidence type="ECO:0000259" key="7">
    <source>
        <dbReference type="Pfam" id="PF18564"/>
    </source>
</evidence>
<dbReference type="Pfam" id="PF18564">
    <property type="entry name" value="Glyco_hydro_5_C"/>
    <property type="match status" value="1"/>
</dbReference>
<dbReference type="RefSeq" id="WP_126725678.1">
    <property type="nucleotide sequence ID" value="NZ_RYZH01000021.1"/>
</dbReference>
<dbReference type="Gene3D" id="2.60.40.1180">
    <property type="entry name" value="Golgi alpha-mannosidase II"/>
    <property type="match status" value="1"/>
</dbReference>
<protein>
    <submittedName>
        <fullName evidence="8">Endoglucanase</fullName>
    </submittedName>
</protein>
<evidence type="ECO:0000256" key="3">
    <source>
        <dbReference type="ARBA" id="ARBA00023295"/>
    </source>
</evidence>
<evidence type="ECO:0000256" key="5">
    <source>
        <dbReference type="SAM" id="MobiDB-lite"/>
    </source>
</evidence>
<dbReference type="GO" id="GO:0008422">
    <property type="term" value="F:beta-glucosidase activity"/>
    <property type="evidence" value="ECO:0007669"/>
    <property type="project" value="TreeGrafter"/>
</dbReference>
<gene>
    <name evidence="8" type="ORF">TsocGM_12335</name>
</gene>
<evidence type="ECO:0000259" key="6">
    <source>
        <dbReference type="Pfam" id="PF00150"/>
    </source>
</evidence>
<feature type="compositionally biased region" description="Basic and acidic residues" evidence="5">
    <location>
        <begin position="172"/>
        <end position="182"/>
    </location>
</feature>
<evidence type="ECO:0000256" key="1">
    <source>
        <dbReference type="ARBA" id="ARBA00005641"/>
    </source>
</evidence>